<proteinExistence type="predicted"/>
<dbReference type="EMBL" id="FQWC01000007">
    <property type="protein sequence ID" value="SHH40680.1"/>
    <property type="molecule type" value="Genomic_DNA"/>
</dbReference>
<keyword evidence="3" id="KW-1185">Reference proteome</keyword>
<evidence type="ECO:0000256" key="1">
    <source>
        <dbReference type="SAM" id="Phobius"/>
    </source>
</evidence>
<protein>
    <submittedName>
        <fullName evidence="2">Uncharacterized protein</fullName>
    </submittedName>
</protein>
<keyword evidence="1" id="KW-0812">Transmembrane</keyword>
<evidence type="ECO:0000313" key="3">
    <source>
        <dbReference type="Proteomes" id="UP000184071"/>
    </source>
</evidence>
<organism evidence="2 3">
    <name type="scientific">Flavobacterium defluvii</name>
    <dbReference type="NCBI Taxonomy" id="370979"/>
    <lineage>
        <taxon>Bacteria</taxon>
        <taxon>Pseudomonadati</taxon>
        <taxon>Bacteroidota</taxon>
        <taxon>Flavobacteriia</taxon>
        <taxon>Flavobacteriales</taxon>
        <taxon>Flavobacteriaceae</taxon>
        <taxon>Flavobacterium</taxon>
    </lineage>
</organism>
<keyword evidence="1" id="KW-0472">Membrane</keyword>
<evidence type="ECO:0000313" key="2">
    <source>
        <dbReference type="EMBL" id="SHH40680.1"/>
    </source>
</evidence>
<feature type="transmembrane region" description="Helical" evidence="1">
    <location>
        <begin position="36"/>
        <end position="59"/>
    </location>
</feature>
<name>A0A1M5SQG5_9FLAO</name>
<dbReference type="STRING" id="370979.SAMN05443663_107182"/>
<sequence>MDALGGVLLVIIILIVIVSNILFIKRLRKNQRRFKYIFLFFLFCFFSIIAIGLLCYAFERHILIEYLKIEITNRYTNRIIKSITALTLIIITNYNFAKFYLKRISKTKNEIELIGKE</sequence>
<keyword evidence="1" id="KW-1133">Transmembrane helix</keyword>
<dbReference type="Proteomes" id="UP000184071">
    <property type="component" value="Unassembled WGS sequence"/>
</dbReference>
<feature type="transmembrane region" description="Helical" evidence="1">
    <location>
        <begin position="79"/>
        <end position="97"/>
    </location>
</feature>
<gene>
    <name evidence="2" type="ORF">SAMN05443663_107182</name>
</gene>
<accession>A0A1M5SQG5</accession>
<feature type="transmembrane region" description="Helical" evidence="1">
    <location>
        <begin position="6"/>
        <end position="24"/>
    </location>
</feature>
<reference evidence="3" key="1">
    <citation type="submission" date="2016-11" db="EMBL/GenBank/DDBJ databases">
        <authorList>
            <person name="Varghese N."/>
            <person name="Submissions S."/>
        </authorList>
    </citation>
    <scope>NUCLEOTIDE SEQUENCE [LARGE SCALE GENOMIC DNA]</scope>
    <source>
        <strain evidence="3">DSM 17963</strain>
    </source>
</reference>
<dbReference type="AlphaFoldDB" id="A0A1M5SQG5"/>